<sequence length="71" mass="7771">MKDILAALVMRQAPPASFVEIGLADARVHPFGVSLTWNRDALLKLEDAVLRDLNDLLHGCGRREKGEVSCA</sequence>
<comment type="caution">
    <text evidence="1">The sequence shown here is derived from an EMBL/GenBank/DDBJ whole genome shotgun (WGS) entry which is preliminary data.</text>
</comment>
<evidence type="ECO:0000313" key="2">
    <source>
        <dbReference type="Proteomes" id="UP000578036"/>
    </source>
</evidence>
<dbReference type="Proteomes" id="UP000578036">
    <property type="component" value="Unassembled WGS sequence"/>
</dbReference>
<protein>
    <submittedName>
        <fullName evidence="1">Uncharacterized protein</fullName>
    </submittedName>
</protein>
<dbReference type="EMBL" id="JACHWF010000009">
    <property type="protein sequence ID" value="MBB3010657.1"/>
    <property type="molecule type" value="Genomic_DNA"/>
</dbReference>
<accession>A0A7W4VFH1</accession>
<proteinExistence type="predicted"/>
<keyword evidence="2" id="KW-1185">Reference proteome</keyword>
<gene>
    <name evidence="1" type="ORF">FHX61_005338</name>
</gene>
<name>A0A7W4VFH1_9BURK</name>
<evidence type="ECO:0000313" key="1">
    <source>
        <dbReference type="EMBL" id="MBB3010657.1"/>
    </source>
</evidence>
<organism evidence="1 2">
    <name type="scientific">Cupriavidus alkaliphilus</name>
    <dbReference type="NCBI Taxonomy" id="942866"/>
    <lineage>
        <taxon>Bacteria</taxon>
        <taxon>Pseudomonadati</taxon>
        <taxon>Pseudomonadota</taxon>
        <taxon>Betaproteobacteria</taxon>
        <taxon>Burkholderiales</taxon>
        <taxon>Burkholderiaceae</taxon>
        <taxon>Cupriavidus</taxon>
    </lineage>
</organism>
<reference evidence="1 2" key="1">
    <citation type="submission" date="2020-08" db="EMBL/GenBank/DDBJ databases">
        <title>Genomic Encyclopedia of Type Strains, Phase IV (KMG-V): Genome sequencing to study the core and pangenomes of soil and plant-associated prokaryotes.</title>
        <authorList>
            <person name="Whitman W."/>
        </authorList>
    </citation>
    <scope>NUCLEOTIDE SEQUENCE [LARGE SCALE GENOMIC DNA]</scope>
    <source>
        <strain evidence="1 2">SLV-2362</strain>
    </source>
</reference>
<dbReference type="RefSeq" id="WP_183300697.1">
    <property type="nucleotide sequence ID" value="NZ_JACHWF010000009.1"/>
</dbReference>
<dbReference type="AlphaFoldDB" id="A0A7W4VFH1"/>